<accession>A0A835DRM9</accession>
<evidence type="ECO:0000256" key="1">
    <source>
        <dbReference type="SAM" id="MobiDB-lite"/>
    </source>
</evidence>
<evidence type="ECO:0008006" key="5">
    <source>
        <dbReference type="Google" id="ProtNLM"/>
    </source>
</evidence>
<reference evidence="3 4" key="1">
    <citation type="submission" date="2020-04" db="EMBL/GenBank/DDBJ databases">
        <title>Plant Genome Project.</title>
        <authorList>
            <person name="Zhang R.-G."/>
        </authorList>
    </citation>
    <scope>NUCLEOTIDE SEQUENCE [LARGE SCALE GENOMIC DNA]</scope>
    <source>
        <strain evidence="3">YNK0</strain>
        <tissue evidence="3">Leaf</tissue>
    </source>
</reference>
<proteinExistence type="predicted"/>
<evidence type="ECO:0000256" key="2">
    <source>
        <dbReference type="SAM" id="SignalP"/>
    </source>
</evidence>
<evidence type="ECO:0000313" key="4">
    <source>
        <dbReference type="Proteomes" id="UP000655225"/>
    </source>
</evidence>
<dbReference type="EMBL" id="JABCRI010000002">
    <property type="protein sequence ID" value="KAF8410479.1"/>
    <property type="molecule type" value="Genomic_DNA"/>
</dbReference>
<dbReference type="AlphaFoldDB" id="A0A835DRM9"/>
<dbReference type="OrthoDB" id="10640122at2759"/>
<keyword evidence="4" id="KW-1185">Reference proteome</keyword>
<feature type="signal peptide" evidence="2">
    <location>
        <begin position="1"/>
        <end position="16"/>
    </location>
</feature>
<comment type="caution">
    <text evidence="3">The sequence shown here is derived from an EMBL/GenBank/DDBJ whole genome shotgun (WGS) entry which is preliminary data.</text>
</comment>
<sequence>MCACLAFFFFVPFSDTVERRNRIRVVYRNLWTSGEQEIEIERQSEVGPLKSKARTVCLLCKSRAGVLGFFAGSSLSDTTFSSSLQSFHGASSRSILRHQHSRSGSSCLSFHFWSRLWKREAQVSQGSVNFVVLHGSFRKPHDQLDQKKKASAYAKAKSHKKAEDKAHH</sequence>
<organism evidence="3 4">
    <name type="scientific">Tetracentron sinense</name>
    <name type="common">Spur-leaf</name>
    <dbReference type="NCBI Taxonomy" id="13715"/>
    <lineage>
        <taxon>Eukaryota</taxon>
        <taxon>Viridiplantae</taxon>
        <taxon>Streptophyta</taxon>
        <taxon>Embryophyta</taxon>
        <taxon>Tracheophyta</taxon>
        <taxon>Spermatophyta</taxon>
        <taxon>Magnoliopsida</taxon>
        <taxon>Trochodendrales</taxon>
        <taxon>Trochodendraceae</taxon>
        <taxon>Tetracentron</taxon>
    </lineage>
</organism>
<dbReference type="Proteomes" id="UP000655225">
    <property type="component" value="Unassembled WGS sequence"/>
</dbReference>
<feature type="chain" id="PRO_5032545690" description="Secreted protein" evidence="2">
    <location>
        <begin position="17"/>
        <end position="168"/>
    </location>
</feature>
<gene>
    <name evidence="3" type="ORF">HHK36_003008</name>
</gene>
<evidence type="ECO:0000313" key="3">
    <source>
        <dbReference type="EMBL" id="KAF8410479.1"/>
    </source>
</evidence>
<protein>
    <recommendedName>
        <fullName evidence="5">Secreted protein</fullName>
    </recommendedName>
</protein>
<keyword evidence="2" id="KW-0732">Signal</keyword>
<feature type="region of interest" description="Disordered" evidence="1">
    <location>
        <begin position="142"/>
        <end position="168"/>
    </location>
</feature>
<name>A0A835DRM9_TETSI</name>